<dbReference type="AlphaFoldDB" id="A0A841JMD5"/>
<evidence type="ECO:0000313" key="1">
    <source>
        <dbReference type="EMBL" id="MBB6129898.1"/>
    </source>
</evidence>
<protein>
    <submittedName>
        <fullName evidence="1">Uncharacterized protein</fullName>
    </submittedName>
</protein>
<dbReference type="Proteomes" id="UP000548326">
    <property type="component" value="Unassembled WGS sequence"/>
</dbReference>
<sequence length="128" mass="13727">MEIKKLSKIFTLLLLCGMSVFVLGFTKDTQAVKIDLSKSKPKNLTYFEFYDQNGARIDVSGFGNGSSGTITNYLGKEYLGTFNGAGTVSGTYSISGGICSINVTYTPSGESSQLYQGNAAFSDTPFVH</sequence>
<proteinExistence type="predicted"/>
<dbReference type="RefSeq" id="WP_183588850.1">
    <property type="nucleotide sequence ID" value="NZ_JACHCA010000012.1"/>
</dbReference>
<comment type="caution">
    <text evidence="1">The sequence shown here is derived from an EMBL/GenBank/DDBJ whole genome shotgun (WGS) entry which is preliminary data.</text>
</comment>
<organism evidence="1 2">
    <name type="scientific">Mucilaginibacter lappiensis</name>
    <dbReference type="NCBI Taxonomy" id="354630"/>
    <lineage>
        <taxon>Bacteria</taxon>
        <taxon>Pseudomonadati</taxon>
        <taxon>Bacteroidota</taxon>
        <taxon>Sphingobacteriia</taxon>
        <taxon>Sphingobacteriales</taxon>
        <taxon>Sphingobacteriaceae</taxon>
        <taxon>Mucilaginibacter</taxon>
    </lineage>
</organism>
<name>A0A841JMD5_9SPHI</name>
<dbReference type="EMBL" id="JACHCA010000012">
    <property type="protein sequence ID" value="MBB6129898.1"/>
    <property type="molecule type" value="Genomic_DNA"/>
</dbReference>
<accession>A0A841JMD5</accession>
<evidence type="ECO:0000313" key="2">
    <source>
        <dbReference type="Proteomes" id="UP000548326"/>
    </source>
</evidence>
<reference evidence="1 2" key="1">
    <citation type="submission" date="2020-08" db="EMBL/GenBank/DDBJ databases">
        <title>Genomic Encyclopedia of Type Strains, Phase IV (KMG-V): Genome sequencing to study the core and pangenomes of soil and plant-associated prokaryotes.</title>
        <authorList>
            <person name="Whitman W."/>
        </authorList>
    </citation>
    <scope>NUCLEOTIDE SEQUENCE [LARGE SCALE GENOMIC DNA]</scope>
    <source>
        <strain evidence="1 2">MP601</strain>
    </source>
</reference>
<gene>
    <name evidence="1" type="ORF">HDF22_004035</name>
</gene>